<keyword evidence="2" id="KW-0677">Repeat</keyword>
<dbReference type="SUPFAM" id="SSF52047">
    <property type="entry name" value="RNI-like"/>
    <property type="match status" value="1"/>
</dbReference>
<evidence type="ECO:0000259" key="7">
    <source>
        <dbReference type="PROSITE" id="PS50089"/>
    </source>
</evidence>
<dbReference type="InterPro" id="IPR013083">
    <property type="entry name" value="Znf_RING/FYVE/PHD"/>
</dbReference>
<dbReference type="InterPro" id="IPR017907">
    <property type="entry name" value="Znf_RING_CS"/>
</dbReference>
<dbReference type="Gene3D" id="3.30.40.10">
    <property type="entry name" value="Zinc/RING finger domain, C3HC4 (zinc finger)"/>
    <property type="match status" value="1"/>
</dbReference>
<protein>
    <recommendedName>
        <fullName evidence="7">RING-type domain-containing protein</fullName>
    </recommendedName>
</protein>
<keyword evidence="3 5" id="KW-0863">Zinc-finger</keyword>
<dbReference type="PANTHER" id="PTHR24111">
    <property type="entry name" value="LEUCINE-RICH REPEAT-CONTAINING PROTEIN 34"/>
    <property type="match status" value="1"/>
</dbReference>
<dbReference type="Pfam" id="PF13923">
    <property type="entry name" value="zf-C3HC4_2"/>
    <property type="match status" value="1"/>
</dbReference>
<evidence type="ECO:0000256" key="6">
    <source>
        <dbReference type="SAM" id="Coils"/>
    </source>
</evidence>
<evidence type="ECO:0000256" key="3">
    <source>
        <dbReference type="ARBA" id="ARBA00022771"/>
    </source>
</evidence>
<evidence type="ECO:0000256" key="2">
    <source>
        <dbReference type="ARBA" id="ARBA00022737"/>
    </source>
</evidence>
<dbReference type="PANTHER" id="PTHR24111:SF0">
    <property type="entry name" value="LEUCINE-RICH REPEAT-CONTAINING PROTEIN"/>
    <property type="match status" value="1"/>
</dbReference>
<accession>A0A819BMN1</accession>
<reference evidence="9" key="1">
    <citation type="submission" date="2021-02" db="EMBL/GenBank/DDBJ databases">
        <authorList>
            <person name="Nowell W R."/>
        </authorList>
    </citation>
    <scope>NUCLEOTIDE SEQUENCE</scope>
</reference>
<dbReference type="SUPFAM" id="SSF57850">
    <property type="entry name" value="RING/U-box"/>
    <property type="match status" value="1"/>
</dbReference>
<keyword evidence="4" id="KW-0862">Zinc</keyword>
<keyword evidence="6" id="KW-0175">Coiled coil</keyword>
<gene>
    <name evidence="8" type="ORF">JYZ213_LOCUS27989</name>
    <name evidence="9" type="ORF">OXD698_LOCUS18446</name>
</gene>
<dbReference type="EMBL" id="CAJNOG010000398">
    <property type="protein sequence ID" value="CAF1220761.1"/>
    <property type="molecule type" value="Genomic_DNA"/>
</dbReference>
<dbReference type="GO" id="GO:0008270">
    <property type="term" value="F:zinc ion binding"/>
    <property type="evidence" value="ECO:0007669"/>
    <property type="project" value="UniProtKB-KW"/>
</dbReference>
<dbReference type="Proteomes" id="UP000663845">
    <property type="component" value="Unassembled WGS sequence"/>
</dbReference>
<dbReference type="PROSITE" id="PS00518">
    <property type="entry name" value="ZF_RING_1"/>
    <property type="match status" value="1"/>
</dbReference>
<dbReference type="EMBL" id="CAJOAZ010001364">
    <property type="protein sequence ID" value="CAF3804286.1"/>
    <property type="molecule type" value="Genomic_DNA"/>
</dbReference>
<dbReference type="InterPro" id="IPR001611">
    <property type="entry name" value="Leu-rich_rpt"/>
</dbReference>
<evidence type="ECO:0000256" key="4">
    <source>
        <dbReference type="ARBA" id="ARBA00022833"/>
    </source>
</evidence>
<proteinExistence type="predicted"/>
<dbReference type="InterPro" id="IPR052201">
    <property type="entry name" value="LRR-containing_regulator"/>
</dbReference>
<dbReference type="Proteomes" id="UP000663844">
    <property type="component" value="Unassembled WGS sequence"/>
</dbReference>
<dbReference type="Gene3D" id="3.80.10.10">
    <property type="entry name" value="Ribonuclease Inhibitor"/>
    <property type="match status" value="2"/>
</dbReference>
<evidence type="ECO:0000256" key="5">
    <source>
        <dbReference type="PROSITE-ProRule" id="PRU00175"/>
    </source>
</evidence>
<organism evidence="9 10">
    <name type="scientific">Adineta steineri</name>
    <dbReference type="NCBI Taxonomy" id="433720"/>
    <lineage>
        <taxon>Eukaryota</taxon>
        <taxon>Metazoa</taxon>
        <taxon>Spiralia</taxon>
        <taxon>Gnathifera</taxon>
        <taxon>Rotifera</taxon>
        <taxon>Eurotatoria</taxon>
        <taxon>Bdelloidea</taxon>
        <taxon>Adinetida</taxon>
        <taxon>Adinetidae</taxon>
        <taxon>Adineta</taxon>
    </lineage>
</organism>
<feature type="coiled-coil region" evidence="6">
    <location>
        <begin position="144"/>
        <end position="185"/>
    </location>
</feature>
<evidence type="ECO:0000313" key="10">
    <source>
        <dbReference type="Proteomes" id="UP000663844"/>
    </source>
</evidence>
<name>A0A819BMN1_9BILA</name>
<dbReference type="InterPro" id="IPR001841">
    <property type="entry name" value="Znf_RING"/>
</dbReference>
<evidence type="ECO:0000256" key="1">
    <source>
        <dbReference type="ARBA" id="ARBA00022723"/>
    </source>
</evidence>
<comment type="caution">
    <text evidence="9">The sequence shown here is derived from an EMBL/GenBank/DDBJ whole genome shotgun (WGS) entry which is preliminary data.</text>
</comment>
<evidence type="ECO:0000313" key="8">
    <source>
        <dbReference type="EMBL" id="CAF1220761.1"/>
    </source>
</evidence>
<dbReference type="SUPFAM" id="SSF49599">
    <property type="entry name" value="TRAF domain-like"/>
    <property type="match status" value="1"/>
</dbReference>
<sequence>MTYNYEYMDESSIDVSLKCLICSGPYTNPCSTICDHTFCRSCITKWLETSDRCPACSKKPMTNEGLYPTNRVVFDILDRLLVQCKACRQTNIQRGSFDEHSNRYCLKTFTACLAVDLKCPWQGPRDQLTAHLSTCSYEIMRPVLTHLMSTINNLTVRMQQYENQHTDYQNRMNLFENEKKILTDEINILKTVCLQQTNVLKHLKTTDLRREDDCKQLNERLKLMQILSTNAIRSNLILKRLCLKGNQIGSIGVDYLAKALMINNTLEVLDIESNNIANLGVQSLAEMIRENRTLKDLHLGYNCIENRGMEVFLNTIDNKSTIELLSLAGNRLDDKCLDNLEKTIHDNKKLRQLDLYENHFSLEGKTR</sequence>
<evidence type="ECO:0000313" key="9">
    <source>
        <dbReference type="EMBL" id="CAF3804286.1"/>
    </source>
</evidence>
<dbReference type="InterPro" id="IPR032675">
    <property type="entry name" value="LRR_dom_sf"/>
</dbReference>
<dbReference type="PROSITE" id="PS50089">
    <property type="entry name" value="ZF_RING_2"/>
    <property type="match status" value="1"/>
</dbReference>
<feature type="domain" description="RING-type" evidence="7">
    <location>
        <begin position="19"/>
        <end position="57"/>
    </location>
</feature>
<dbReference type="SMART" id="SM00368">
    <property type="entry name" value="LRR_RI"/>
    <property type="match status" value="5"/>
</dbReference>
<dbReference type="AlphaFoldDB" id="A0A819BMN1"/>
<keyword evidence="1" id="KW-0479">Metal-binding</keyword>
<dbReference type="Pfam" id="PF13516">
    <property type="entry name" value="LRR_6"/>
    <property type="match status" value="2"/>
</dbReference>